<gene>
    <name evidence="3" type="ORF">ORV05_10370</name>
</gene>
<keyword evidence="2" id="KW-0472">Membrane</keyword>
<keyword evidence="4" id="KW-1185">Reference proteome</keyword>
<feature type="transmembrane region" description="Helical" evidence="2">
    <location>
        <begin position="94"/>
        <end position="118"/>
    </location>
</feature>
<dbReference type="Proteomes" id="UP001163203">
    <property type="component" value="Chromosome"/>
</dbReference>
<keyword evidence="2" id="KW-1133">Transmembrane helix</keyword>
<evidence type="ECO:0000256" key="1">
    <source>
        <dbReference type="SAM" id="MobiDB-lite"/>
    </source>
</evidence>
<organism evidence="3 4">
    <name type="scientific">Amycolatopsis cynarae</name>
    <dbReference type="NCBI Taxonomy" id="2995223"/>
    <lineage>
        <taxon>Bacteria</taxon>
        <taxon>Bacillati</taxon>
        <taxon>Actinomycetota</taxon>
        <taxon>Actinomycetes</taxon>
        <taxon>Pseudonocardiales</taxon>
        <taxon>Pseudonocardiaceae</taxon>
        <taxon>Amycolatopsis</taxon>
    </lineage>
</organism>
<proteinExistence type="predicted"/>
<dbReference type="SUPFAM" id="SSF103473">
    <property type="entry name" value="MFS general substrate transporter"/>
    <property type="match status" value="1"/>
</dbReference>
<feature type="region of interest" description="Disordered" evidence="1">
    <location>
        <begin position="1"/>
        <end position="20"/>
    </location>
</feature>
<dbReference type="RefSeq" id="WP_268758239.1">
    <property type="nucleotide sequence ID" value="NZ_CP113836.1"/>
</dbReference>
<dbReference type="InterPro" id="IPR036259">
    <property type="entry name" value="MFS_trans_sf"/>
</dbReference>
<evidence type="ECO:0000313" key="4">
    <source>
        <dbReference type="Proteomes" id="UP001163203"/>
    </source>
</evidence>
<accession>A0ABY7B885</accession>
<reference evidence="3" key="1">
    <citation type="submission" date="2022-11" db="EMBL/GenBank/DDBJ databases">
        <authorList>
            <person name="Mo P."/>
        </authorList>
    </citation>
    <scope>NUCLEOTIDE SEQUENCE</scope>
    <source>
        <strain evidence="3">HUAS 11-8</strain>
    </source>
</reference>
<dbReference type="Gene3D" id="1.20.1250.20">
    <property type="entry name" value="MFS general substrate transporter like domains"/>
    <property type="match status" value="1"/>
</dbReference>
<evidence type="ECO:0000313" key="3">
    <source>
        <dbReference type="EMBL" id="WAL68144.1"/>
    </source>
</evidence>
<evidence type="ECO:0000256" key="2">
    <source>
        <dbReference type="SAM" id="Phobius"/>
    </source>
</evidence>
<name>A0ABY7B885_9PSEU</name>
<dbReference type="EMBL" id="CP113836">
    <property type="protein sequence ID" value="WAL68144.1"/>
    <property type="molecule type" value="Genomic_DNA"/>
</dbReference>
<sequence length="168" mass="18349">MSVGTSREDGALSPPRNGTEAGVAARLERLPLSRYQRSLFLVIATAWLFDSVDRHPRLPLGRLPHRKGGPQGMPGGLHPGRGPRRFAYGHAGDTASLLIAGSFLQFFFFGMWSSIYAYTPELFPTRLRRLGALIGPSLVPLVLTAGGTTLVVAFLPETKHRTLEEISR</sequence>
<feature type="transmembrane region" description="Helical" evidence="2">
    <location>
        <begin position="130"/>
        <end position="155"/>
    </location>
</feature>
<feature type="compositionally biased region" description="Basic and acidic residues" evidence="1">
    <location>
        <begin position="1"/>
        <end position="10"/>
    </location>
</feature>
<protein>
    <recommendedName>
        <fullName evidence="5">MFS transporter</fullName>
    </recommendedName>
</protein>
<evidence type="ECO:0008006" key="5">
    <source>
        <dbReference type="Google" id="ProtNLM"/>
    </source>
</evidence>
<keyword evidence="2" id="KW-0812">Transmembrane</keyword>